<keyword evidence="4" id="KW-0804">Transcription</keyword>
<dbReference type="OrthoDB" id="9786526at2"/>
<keyword evidence="5" id="KW-0175">Coiled coil</keyword>
<evidence type="ECO:0000256" key="3">
    <source>
        <dbReference type="ARBA" id="ARBA00023125"/>
    </source>
</evidence>
<dbReference type="PROSITE" id="PS50931">
    <property type="entry name" value="HTH_LYSR"/>
    <property type="match status" value="1"/>
</dbReference>
<dbReference type="STRING" id="445709.ABW99_04875"/>
<evidence type="ECO:0000256" key="2">
    <source>
        <dbReference type="ARBA" id="ARBA00023015"/>
    </source>
</evidence>
<dbReference type="FunFam" id="1.10.10.10:FF:000001">
    <property type="entry name" value="LysR family transcriptional regulator"/>
    <property type="match status" value="1"/>
</dbReference>
<dbReference type="PANTHER" id="PTHR30537">
    <property type="entry name" value="HTH-TYPE TRANSCRIPTIONAL REGULATOR"/>
    <property type="match status" value="1"/>
</dbReference>
<evidence type="ECO:0000313" key="7">
    <source>
        <dbReference type="EMBL" id="AKJ67656.1"/>
    </source>
</evidence>
<dbReference type="PANTHER" id="PTHR30537:SF5">
    <property type="entry name" value="HTH-TYPE TRANSCRIPTIONAL ACTIVATOR TTDR-RELATED"/>
    <property type="match status" value="1"/>
</dbReference>
<sequence length="298" mass="32751">MLSLRDLEVFVAIAEAGSLTAAAERLGRSLQAVSRSLQSLEAEVGATLIARTTRSLRLTPAGERFRERLQDVFAELEAARAEVAEETSHLRGTLRVSAATQFGPAYVVPLVSEFLTRHPGLGAALDFDDEYRDPVKGGADVTIRIGDTPDSRLVARRLASVRRVVFASPEYLERHGRPLAPADLVAHECVIRSNAAHPRLWRFQSPEQGEIAVSVKGRIEANHADAVNRAVACGMGIGIATLWQIRPLLEAGKVERLLSAFEPTPVPLNALWVRAPRLPARTRQFIDFLAERFADEWL</sequence>
<evidence type="ECO:0000259" key="6">
    <source>
        <dbReference type="PROSITE" id="PS50931"/>
    </source>
</evidence>
<evidence type="ECO:0000256" key="5">
    <source>
        <dbReference type="SAM" id="Coils"/>
    </source>
</evidence>
<dbReference type="CDD" id="cd08422">
    <property type="entry name" value="PBP2_CrgA_like"/>
    <property type="match status" value="1"/>
</dbReference>
<dbReference type="Pfam" id="PF03466">
    <property type="entry name" value="LysR_substrate"/>
    <property type="match status" value="1"/>
</dbReference>
<keyword evidence="8" id="KW-1185">Reference proteome</keyword>
<proteinExistence type="inferred from homology"/>
<dbReference type="Gene3D" id="1.10.10.10">
    <property type="entry name" value="Winged helix-like DNA-binding domain superfamily/Winged helix DNA-binding domain"/>
    <property type="match status" value="1"/>
</dbReference>
<comment type="similarity">
    <text evidence="1">Belongs to the LysR transcriptional regulatory family.</text>
</comment>
<dbReference type="GO" id="GO:0043565">
    <property type="term" value="F:sequence-specific DNA binding"/>
    <property type="evidence" value="ECO:0007669"/>
    <property type="project" value="TreeGrafter"/>
</dbReference>
<evidence type="ECO:0000256" key="1">
    <source>
        <dbReference type="ARBA" id="ARBA00009437"/>
    </source>
</evidence>
<keyword evidence="3" id="KW-0238">DNA-binding</keyword>
<accession>A0A0G3ESH3</accession>
<dbReference type="InterPro" id="IPR036388">
    <property type="entry name" value="WH-like_DNA-bd_sf"/>
</dbReference>
<dbReference type="GO" id="GO:0006351">
    <property type="term" value="P:DNA-templated transcription"/>
    <property type="evidence" value="ECO:0007669"/>
    <property type="project" value="TreeGrafter"/>
</dbReference>
<dbReference type="InterPro" id="IPR000847">
    <property type="entry name" value="LysR_HTH_N"/>
</dbReference>
<dbReference type="SUPFAM" id="SSF46785">
    <property type="entry name" value="Winged helix' DNA-binding domain"/>
    <property type="match status" value="1"/>
</dbReference>
<dbReference type="InterPro" id="IPR005119">
    <property type="entry name" value="LysR_subst-bd"/>
</dbReference>
<dbReference type="KEGG" id="ptx:ABW99_04875"/>
<dbReference type="InterPro" id="IPR058163">
    <property type="entry name" value="LysR-type_TF_proteobact-type"/>
</dbReference>
<dbReference type="GO" id="GO:0003700">
    <property type="term" value="F:DNA-binding transcription factor activity"/>
    <property type="evidence" value="ECO:0007669"/>
    <property type="project" value="InterPro"/>
</dbReference>
<reference evidence="8" key="1">
    <citation type="submission" date="2015-06" db="EMBL/GenBank/DDBJ databases">
        <authorList>
            <person name="Lim Y.L."/>
            <person name="Ee R."/>
            <person name="Yong D."/>
            <person name="How K.Y."/>
            <person name="Yin W.F."/>
            <person name="Chan K.G."/>
        </authorList>
    </citation>
    <scope>NUCLEOTIDE SEQUENCE [LARGE SCALE GENOMIC DNA]</scope>
    <source>
        <strain evidence="8">DSM 25325</strain>
    </source>
</reference>
<feature type="domain" description="HTH lysR-type" evidence="6">
    <location>
        <begin position="2"/>
        <end position="59"/>
    </location>
</feature>
<feature type="coiled-coil region" evidence="5">
    <location>
        <begin position="23"/>
        <end position="86"/>
    </location>
</feature>
<dbReference type="PATRIC" id="fig|445709.3.peg.1048"/>
<dbReference type="Pfam" id="PF00126">
    <property type="entry name" value="HTH_1"/>
    <property type="match status" value="1"/>
</dbReference>
<dbReference type="SUPFAM" id="SSF53850">
    <property type="entry name" value="Periplasmic binding protein-like II"/>
    <property type="match status" value="1"/>
</dbReference>
<organism evidence="7 8">
    <name type="scientific">Pandoraea thiooxydans</name>
    <dbReference type="NCBI Taxonomy" id="445709"/>
    <lineage>
        <taxon>Bacteria</taxon>
        <taxon>Pseudomonadati</taxon>
        <taxon>Pseudomonadota</taxon>
        <taxon>Betaproteobacteria</taxon>
        <taxon>Burkholderiales</taxon>
        <taxon>Burkholderiaceae</taxon>
        <taxon>Pandoraea</taxon>
    </lineage>
</organism>
<gene>
    <name evidence="7" type="ORF">ABW99_04875</name>
</gene>
<dbReference type="EMBL" id="CP011568">
    <property type="protein sequence ID" value="AKJ67656.1"/>
    <property type="molecule type" value="Genomic_DNA"/>
</dbReference>
<evidence type="ECO:0000256" key="4">
    <source>
        <dbReference type="ARBA" id="ARBA00023163"/>
    </source>
</evidence>
<dbReference type="InterPro" id="IPR036390">
    <property type="entry name" value="WH_DNA-bd_sf"/>
</dbReference>
<keyword evidence="2" id="KW-0805">Transcription regulation</keyword>
<dbReference type="Gene3D" id="3.40.190.290">
    <property type="match status" value="1"/>
</dbReference>
<dbReference type="Proteomes" id="UP000036700">
    <property type="component" value="Chromosome"/>
</dbReference>
<evidence type="ECO:0000313" key="8">
    <source>
        <dbReference type="Proteomes" id="UP000036700"/>
    </source>
</evidence>
<name>A0A0G3ESH3_9BURK</name>
<dbReference type="RefSeq" id="WP_047213325.1">
    <property type="nucleotide sequence ID" value="NZ_CP011568.3"/>
</dbReference>
<protein>
    <submittedName>
        <fullName evidence="7">LysR family transcriptional regulator</fullName>
    </submittedName>
</protein>
<dbReference type="AlphaFoldDB" id="A0A0G3ESH3"/>